<feature type="region of interest" description="Disordered" evidence="5">
    <location>
        <begin position="374"/>
        <end position="400"/>
    </location>
</feature>
<keyword evidence="3" id="KW-0378">Hydrolase</keyword>
<evidence type="ECO:0000259" key="7">
    <source>
        <dbReference type="PROSITE" id="PS50056"/>
    </source>
</evidence>
<dbReference type="Pfam" id="PF00782">
    <property type="entry name" value="DSPc"/>
    <property type="match status" value="1"/>
</dbReference>
<dbReference type="GO" id="GO:0008138">
    <property type="term" value="F:protein tyrosine/serine/threonine phosphatase activity"/>
    <property type="evidence" value="ECO:0007669"/>
    <property type="project" value="TreeGrafter"/>
</dbReference>
<sequence>MNKITDNIYLGSFYALSATKTLRQNNVTHILSLVETDIKSEFLEGFKHMRVQIDDIEDENIIQYFPRIIAFMDDAINAGNSILVHCMAGVSRSATAVCAYLMRTHVWTSEQALTFVKSKRSVANPNTSFLDQLKIFYLCGYEVSESKAPYRQWLLKQKATDIAMAGSIRPSDIVYTSPDSGGITKASDKSPEEESLINGIAALSTTTSVDPISLPPSPDTVASNSSTTTTSSTASSVASSTTTTSSEVLTSANKGRNVSSKRSTWRNTLPALLYVLGHRHGTPTARPQELLLVSDDHPDGVQLDLGGNPQEDLKGVTNPTLKLTGFWSCEIVIPGDQLIPGLAATTRRSTQLRCKKCAMPLALSTAFILHTPAGSSLGKGAKDSKDSKENGSSSFYKQGASQSTSHLSSFFRSSTSNGSASVNGSASERSSRFHLPHQLTRSLSQRGDRETRSANSSATSLVDNKGINFAPRNGMAINSTLPPSCMSYFIEPVVWMRPELEKGELEGKLNCPGCEAKLGSYRWQGSKCSCGVWITPAIQLQRSRVDEVQFTRNTAAL</sequence>
<dbReference type="RefSeq" id="XP_018735928.1">
    <property type="nucleotide sequence ID" value="XM_018878646.1"/>
</dbReference>
<feature type="domain" description="Tyrosine specific protein phosphatases" evidence="7">
    <location>
        <begin position="63"/>
        <end position="120"/>
    </location>
</feature>
<evidence type="ECO:0000256" key="4">
    <source>
        <dbReference type="ARBA" id="ARBA00022912"/>
    </source>
</evidence>
<dbReference type="KEGG" id="slb:AWJ20_1742"/>
<feature type="compositionally biased region" description="Polar residues" evidence="5">
    <location>
        <begin position="253"/>
        <end position="262"/>
    </location>
</feature>
<feature type="region of interest" description="Disordered" evidence="5">
    <location>
        <begin position="418"/>
        <end position="459"/>
    </location>
</feature>
<name>A0A167DYS3_9ASCO</name>
<evidence type="ECO:0000259" key="6">
    <source>
        <dbReference type="PROSITE" id="PS50054"/>
    </source>
</evidence>
<dbReference type="AlphaFoldDB" id="A0A167DYS3"/>
<dbReference type="PANTHER" id="PTHR45848">
    <property type="entry name" value="DUAL SPECIFICITY PROTEIN PHOSPHATASE 12 FAMILY MEMBER"/>
    <property type="match status" value="1"/>
</dbReference>
<dbReference type="SUPFAM" id="SSF52799">
    <property type="entry name" value="(Phosphotyrosine protein) phosphatases II"/>
    <property type="match status" value="1"/>
</dbReference>
<dbReference type="EC" id="3.1.3.48" evidence="2"/>
<dbReference type="GO" id="GO:0005634">
    <property type="term" value="C:nucleus"/>
    <property type="evidence" value="ECO:0007669"/>
    <property type="project" value="TreeGrafter"/>
</dbReference>
<dbReference type="InterPro" id="IPR016130">
    <property type="entry name" value="Tyr_Pase_AS"/>
</dbReference>
<dbReference type="Gene3D" id="3.90.190.10">
    <property type="entry name" value="Protein tyrosine phosphatase superfamily"/>
    <property type="match status" value="1"/>
</dbReference>
<feature type="compositionally biased region" description="Polar residues" evidence="5">
    <location>
        <begin position="390"/>
        <end position="400"/>
    </location>
</feature>
<dbReference type="InterPro" id="IPR029021">
    <property type="entry name" value="Prot-tyrosine_phosphatase-like"/>
</dbReference>
<accession>A0A167DYS3</accession>
<comment type="similarity">
    <text evidence="1">Belongs to the protein-tyrosine phosphatase family. Non-receptor class dual specificity subfamily.</text>
</comment>
<dbReference type="GO" id="GO:0004725">
    <property type="term" value="F:protein tyrosine phosphatase activity"/>
    <property type="evidence" value="ECO:0007669"/>
    <property type="project" value="UniProtKB-EC"/>
</dbReference>
<feature type="region of interest" description="Disordered" evidence="5">
    <location>
        <begin position="207"/>
        <end position="262"/>
    </location>
</feature>
<evidence type="ECO:0000313" key="8">
    <source>
        <dbReference type="EMBL" id="ANB13451.1"/>
    </source>
</evidence>
<dbReference type="PROSITE" id="PS50054">
    <property type="entry name" value="TYR_PHOSPHATASE_DUAL"/>
    <property type="match status" value="1"/>
</dbReference>
<evidence type="ECO:0000256" key="1">
    <source>
        <dbReference type="ARBA" id="ARBA00008601"/>
    </source>
</evidence>
<feature type="compositionally biased region" description="Basic and acidic residues" evidence="5">
    <location>
        <begin position="380"/>
        <end position="389"/>
    </location>
</feature>
<dbReference type="CDD" id="cd14498">
    <property type="entry name" value="DSP"/>
    <property type="match status" value="1"/>
</dbReference>
<evidence type="ECO:0000256" key="3">
    <source>
        <dbReference type="ARBA" id="ARBA00022801"/>
    </source>
</evidence>
<reference evidence="8 9" key="1">
    <citation type="submission" date="2016-02" db="EMBL/GenBank/DDBJ databases">
        <title>Complete genome sequence and transcriptome regulation of the pentose utilising yeast Sugiyamaella lignohabitans.</title>
        <authorList>
            <person name="Bellasio M."/>
            <person name="Peymann A."/>
            <person name="Valli M."/>
            <person name="Sipitzky M."/>
            <person name="Graf A."/>
            <person name="Sauer M."/>
            <person name="Marx H."/>
            <person name="Mattanovich D."/>
        </authorList>
    </citation>
    <scope>NUCLEOTIDE SEQUENCE [LARGE SCALE GENOMIC DNA]</scope>
    <source>
        <strain evidence="8 9">CBS 10342</strain>
    </source>
</reference>
<dbReference type="PANTHER" id="PTHR45848:SF4">
    <property type="entry name" value="DUAL SPECIFICITY PROTEIN PHOSPHATASE 12"/>
    <property type="match status" value="1"/>
</dbReference>
<feature type="domain" description="Tyrosine-protein phosphatase" evidence="6">
    <location>
        <begin position="1"/>
        <end position="142"/>
    </location>
</feature>
<feature type="compositionally biased region" description="Low complexity" evidence="5">
    <location>
        <begin position="220"/>
        <end position="252"/>
    </location>
</feature>
<gene>
    <name evidence="8" type="primary">YVH1</name>
    <name evidence="8" type="ORF">AWJ20_1742</name>
</gene>
<dbReference type="PROSITE" id="PS50056">
    <property type="entry name" value="TYR_PHOSPHATASE_2"/>
    <property type="match status" value="1"/>
</dbReference>
<keyword evidence="4" id="KW-0904">Protein phosphatase</keyword>
<dbReference type="OrthoDB" id="2017893at2759"/>
<keyword evidence="9" id="KW-1185">Reference proteome</keyword>
<dbReference type="PROSITE" id="PS00383">
    <property type="entry name" value="TYR_PHOSPHATASE_1"/>
    <property type="match status" value="1"/>
</dbReference>
<evidence type="ECO:0000256" key="2">
    <source>
        <dbReference type="ARBA" id="ARBA00013064"/>
    </source>
</evidence>
<dbReference type="InterPro" id="IPR020422">
    <property type="entry name" value="TYR_PHOSPHATASE_DUAL_dom"/>
</dbReference>
<dbReference type="Proteomes" id="UP000189580">
    <property type="component" value="Chromosome a"/>
</dbReference>
<organism evidence="8 9">
    <name type="scientific">Sugiyamaella lignohabitans</name>
    <dbReference type="NCBI Taxonomy" id="796027"/>
    <lineage>
        <taxon>Eukaryota</taxon>
        <taxon>Fungi</taxon>
        <taxon>Dikarya</taxon>
        <taxon>Ascomycota</taxon>
        <taxon>Saccharomycotina</taxon>
        <taxon>Dipodascomycetes</taxon>
        <taxon>Dipodascales</taxon>
        <taxon>Trichomonascaceae</taxon>
        <taxon>Sugiyamaella</taxon>
    </lineage>
</organism>
<evidence type="ECO:0000256" key="5">
    <source>
        <dbReference type="SAM" id="MobiDB-lite"/>
    </source>
</evidence>
<dbReference type="EMBL" id="CP014501">
    <property type="protein sequence ID" value="ANB13451.1"/>
    <property type="molecule type" value="Genomic_DNA"/>
</dbReference>
<dbReference type="InterPro" id="IPR000340">
    <property type="entry name" value="Dual-sp_phosphatase_cat-dom"/>
</dbReference>
<dbReference type="InterPro" id="IPR000387">
    <property type="entry name" value="Tyr_Pase_dom"/>
</dbReference>
<proteinExistence type="inferred from homology"/>
<evidence type="ECO:0000313" key="9">
    <source>
        <dbReference type="Proteomes" id="UP000189580"/>
    </source>
</evidence>
<protein>
    <recommendedName>
        <fullName evidence="2">protein-tyrosine-phosphatase</fullName>
        <ecNumber evidence="2">3.1.3.48</ecNumber>
    </recommendedName>
</protein>
<feature type="compositionally biased region" description="Low complexity" evidence="5">
    <location>
        <begin position="418"/>
        <end position="427"/>
    </location>
</feature>
<dbReference type="SMART" id="SM00195">
    <property type="entry name" value="DSPc"/>
    <property type="match status" value="1"/>
</dbReference>
<dbReference type="GeneID" id="30033578"/>